<dbReference type="Ensembl" id="ENSANIT00000016918.1">
    <property type="protein sequence ID" value="ENSANIP00000016353.1"/>
    <property type="gene ID" value="ENSANIG00000011132.1"/>
</dbReference>
<feature type="transmembrane region" description="Helical" evidence="1">
    <location>
        <begin position="25"/>
        <end position="56"/>
    </location>
</feature>
<proteinExistence type="predicted"/>
<evidence type="ECO:0000313" key="3">
    <source>
        <dbReference type="Proteomes" id="UP000694541"/>
    </source>
</evidence>
<keyword evidence="3" id="KW-1185">Reference proteome</keyword>
<accession>A0A8B9MZQ8</accession>
<organism evidence="2 3">
    <name type="scientific">Accipiter nisus</name>
    <name type="common">Eurasian sparrowhawk</name>
    <dbReference type="NCBI Taxonomy" id="211598"/>
    <lineage>
        <taxon>Eukaryota</taxon>
        <taxon>Metazoa</taxon>
        <taxon>Chordata</taxon>
        <taxon>Craniata</taxon>
        <taxon>Vertebrata</taxon>
        <taxon>Euteleostomi</taxon>
        <taxon>Archelosauria</taxon>
        <taxon>Archosauria</taxon>
        <taxon>Dinosauria</taxon>
        <taxon>Saurischia</taxon>
        <taxon>Theropoda</taxon>
        <taxon>Coelurosauria</taxon>
        <taxon>Aves</taxon>
        <taxon>Neognathae</taxon>
        <taxon>Neoaves</taxon>
        <taxon>Telluraves</taxon>
        <taxon>Accipitrimorphae</taxon>
        <taxon>Accipitriformes</taxon>
        <taxon>Accipitridae</taxon>
        <taxon>Accipitrinae</taxon>
        <taxon>Accipiter</taxon>
    </lineage>
</organism>
<reference evidence="2" key="2">
    <citation type="submission" date="2025-09" db="UniProtKB">
        <authorList>
            <consortium name="Ensembl"/>
        </authorList>
    </citation>
    <scope>IDENTIFICATION</scope>
</reference>
<keyword evidence="1" id="KW-0472">Membrane</keyword>
<keyword evidence="1" id="KW-1133">Transmembrane helix</keyword>
<protein>
    <submittedName>
        <fullName evidence="2">Uncharacterized protein</fullName>
    </submittedName>
</protein>
<sequence>MPVYVCICMFVYVRAYVYTYVRVWWGVYICVCVQLCVYMCLCAYLHICTYICLYLYAYAHALSWSLWGEGFCLEARGCRVLGGGRRSGRLQVLPHYPAPAGIRP</sequence>
<evidence type="ECO:0000256" key="1">
    <source>
        <dbReference type="SAM" id="Phobius"/>
    </source>
</evidence>
<dbReference type="Proteomes" id="UP000694541">
    <property type="component" value="Unplaced"/>
</dbReference>
<evidence type="ECO:0000313" key="2">
    <source>
        <dbReference type="Ensembl" id="ENSANIP00000016353.1"/>
    </source>
</evidence>
<dbReference type="AlphaFoldDB" id="A0A8B9MZQ8"/>
<keyword evidence="1" id="KW-0812">Transmembrane</keyword>
<reference evidence="2" key="1">
    <citation type="submission" date="2025-08" db="UniProtKB">
        <authorList>
            <consortium name="Ensembl"/>
        </authorList>
    </citation>
    <scope>IDENTIFICATION</scope>
</reference>
<name>A0A8B9MZQ8_9AVES</name>